<evidence type="ECO:0000256" key="2">
    <source>
        <dbReference type="ARBA" id="ARBA00023125"/>
    </source>
</evidence>
<organism evidence="6 7">
    <name type="scientific">Thalassomonas viridans</name>
    <dbReference type="NCBI Taxonomy" id="137584"/>
    <lineage>
        <taxon>Bacteria</taxon>
        <taxon>Pseudomonadati</taxon>
        <taxon>Pseudomonadota</taxon>
        <taxon>Gammaproteobacteria</taxon>
        <taxon>Alteromonadales</taxon>
        <taxon>Colwelliaceae</taxon>
        <taxon>Thalassomonas</taxon>
    </lineage>
</organism>
<dbReference type="PROSITE" id="PS00041">
    <property type="entry name" value="HTH_ARAC_FAMILY_1"/>
    <property type="match status" value="1"/>
</dbReference>
<evidence type="ECO:0000256" key="3">
    <source>
        <dbReference type="ARBA" id="ARBA00023163"/>
    </source>
</evidence>
<dbReference type="PROSITE" id="PS01124">
    <property type="entry name" value="HTH_ARAC_FAMILY_2"/>
    <property type="match status" value="1"/>
</dbReference>
<feature type="transmembrane region" description="Helical" evidence="4">
    <location>
        <begin position="170"/>
        <end position="188"/>
    </location>
</feature>
<feature type="transmembrane region" description="Helical" evidence="4">
    <location>
        <begin position="200"/>
        <end position="224"/>
    </location>
</feature>
<dbReference type="SMART" id="SM00342">
    <property type="entry name" value="HTH_ARAC"/>
    <property type="match status" value="1"/>
</dbReference>
<proteinExistence type="predicted"/>
<feature type="transmembrane region" description="Helical" evidence="4">
    <location>
        <begin position="19"/>
        <end position="39"/>
    </location>
</feature>
<gene>
    <name evidence="6" type="ORF">SG34_023910</name>
</gene>
<evidence type="ECO:0000256" key="1">
    <source>
        <dbReference type="ARBA" id="ARBA00023015"/>
    </source>
</evidence>
<dbReference type="AlphaFoldDB" id="A0AAE9Z7Z1"/>
<evidence type="ECO:0000313" key="7">
    <source>
        <dbReference type="Proteomes" id="UP000032352"/>
    </source>
</evidence>
<dbReference type="InterPro" id="IPR018062">
    <property type="entry name" value="HTH_AraC-typ_CS"/>
</dbReference>
<keyword evidence="4" id="KW-1133">Transmembrane helix</keyword>
<keyword evidence="4" id="KW-0472">Membrane</keyword>
<dbReference type="EMBL" id="CP059733">
    <property type="protein sequence ID" value="WDE08376.1"/>
    <property type="molecule type" value="Genomic_DNA"/>
</dbReference>
<accession>A0AAE9Z7Z1</accession>
<evidence type="ECO:0000256" key="4">
    <source>
        <dbReference type="SAM" id="Phobius"/>
    </source>
</evidence>
<sequence>MTVFALFDVASRPRQRQSVYLGGLLVLLLIHILGELFIYSGAYQYAPALAGAQFPIRMLLGPALYFYALATMSPEKTLPKKAYILALLGPLIVILGMLPFIFGITPEEKLALADPATRDAELFQIALLTCLFAMLSFIFFTGIYLAATFKLQSRHRLQLMERFSAIEKRSMDWFKVILVLWGCVWFLFTLDYGINFLGWSWFGAGIVLPVFEALVLMIFAHFALKQPVLEEADKGEPQTRQPRTTTLELSQMEQIADKLKTVMAKDALFLEDELSLKRLSDAVSVSENHISETLSQFLDTNFFQFVNGYRVEQAKSLLVSTDKTVSSIAFEVGFNTKSTFNAAFKKSAGVTPTAYRKQEKLLVIEKTAN</sequence>
<dbReference type="PANTHER" id="PTHR43280">
    <property type="entry name" value="ARAC-FAMILY TRANSCRIPTIONAL REGULATOR"/>
    <property type="match status" value="1"/>
</dbReference>
<evidence type="ECO:0000313" key="6">
    <source>
        <dbReference type="EMBL" id="WDE08376.1"/>
    </source>
</evidence>
<feature type="transmembrane region" description="Helical" evidence="4">
    <location>
        <begin position="45"/>
        <end position="70"/>
    </location>
</feature>
<keyword evidence="1" id="KW-0805">Transcription regulation</keyword>
<dbReference type="GO" id="GO:0043565">
    <property type="term" value="F:sequence-specific DNA binding"/>
    <property type="evidence" value="ECO:0007669"/>
    <property type="project" value="InterPro"/>
</dbReference>
<dbReference type="Gene3D" id="1.10.10.60">
    <property type="entry name" value="Homeodomain-like"/>
    <property type="match status" value="1"/>
</dbReference>
<keyword evidence="3" id="KW-0804">Transcription</keyword>
<dbReference type="GO" id="GO:0003700">
    <property type="term" value="F:DNA-binding transcription factor activity"/>
    <property type="evidence" value="ECO:0007669"/>
    <property type="project" value="InterPro"/>
</dbReference>
<dbReference type="InterPro" id="IPR020449">
    <property type="entry name" value="Tscrpt_reg_AraC-type_HTH"/>
</dbReference>
<keyword evidence="7" id="KW-1185">Reference proteome</keyword>
<feature type="transmembrane region" description="Helical" evidence="4">
    <location>
        <begin position="122"/>
        <end position="149"/>
    </location>
</feature>
<reference evidence="6 7" key="2">
    <citation type="journal article" date="2022" name="Mar. Drugs">
        <title>Bioassay-Guided Fractionation Leads to the Detection of Cholic Acid Generated by the Rare Thalassomonas sp.</title>
        <authorList>
            <person name="Pheiffer F."/>
            <person name="Schneider Y.K."/>
            <person name="Hansen E.H."/>
            <person name="Andersen J.H."/>
            <person name="Isaksson J."/>
            <person name="Busche T."/>
            <person name="R C."/>
            <person name="Kalinowski J."/>
            <person name="Zyl L.V."/>
            <person name="Trindade M."/>
        </authorList>
    </citation>
    <scope>NUCLEOTIDE SEQUENCE [LARGE SCALE GENOMIC DNA]</scope>
    <source>
        <strain evidence="6 7">XOM25</strain>
    </source>
</reference>
<feature type="transmembrane region" description="Helical" evidence="4">
    <location>
        <begin position="82"/>
        <end position="102"/>
    </location>
</feature>
<dbReference type="Pfam" id="PF12833">
    <property type="entry name" value="HTH_18"/>
    <property type="match status" value="1"/>
</dbReference>
<dbReference type="PANTHER" id="PTHR43280:SF29">
    <property type="entry name" value="ARAC-FAMILY TRANSCRIPTIONAL REGULATOR"/>
    <property type="match status" value="1"/>
</dbReference>
<dbReference type="KEGG" id="tvd:SG34_023910"/>
<keyword evidence="4" id="KW-0812">Transmembrane</keyword>
<reference evidence="6 7" key="1">
    <citation type="journal article" date="2015" name="Genome Announc.">
        <title>Draft Genome Sequences of Marine Isolates of Thalassomonas viridans and Thalassomonas actiniarum.</title>
        <authorList>
            <person name="Olonade I."/>
            <person name="van Zyl L.J."/>
            <person name="Trindade M."/>
        </authorList>
    </citation>
    <scope>NUCLEOTIDE SEQUENCE [LARGE SCALE GENOMIC DNA]</scope>
    <source>
        <strain evidence="6 7">XOM25</strain>
    </source>
</reference>
<dbReference type="PRINTS" id="PR00032">
    <property type="entry name" value="HTHARAC"/>
</dbReference>
<dbReference type="InterPro" id="IPR018060">
    <property type="entry name" value="HTH_AraC"/>
</dbReference>
<protein>
    <submittedName>
        <fullName evidence="6">Helix-turn-helix transcriptional regulator</fullName>
    </submittedName>
</protein>
<dbReference type="SUPFAM" id="SSF46689">
    <property type="entry name" value="Homeodomain-like"/>
    <property type="match status" value="1"/>
</dbReference>
<feature type="domain" description="HTH araC/xylS-type" evidence="5">
    <location>
        <begin position="253"/>
        <end position="358"/>
    </location>
</feature>
<name>A0AAE9Z7Z1_9GAMM</name>
<evidence type="ECO:0000259" key="5">
    <source>
        <dbReference type="PROSITE" id="PS01124"/>
    </source>
</evidence>
<dbReference type="InterPro" id="IPR009057">
    <property type="entry name" value="Homeodomain-like_sf"/>
</dbReference>
<keyword evidence="2" id="KW-0238">DNA-binding</keyword>
<dbReference type="Proteomes" id="UP000032352">
    <property type="component" value="Chromosome"/>
</dbReference>